<evidence type="ECO:0000256" key="6">
    <source>
        <dbReference type="ARBA" id="ARBA00023209"/>
    </source>
</evidence>
<evidence type="ECO:0000256" key="8">
    <source>
        <dbReference type="PIRSR" id="PIRSR000114-1"/>
    </source>
</evidence>
<evidence type="ECO:0000256" key="5">
    <source>
        <dbReference type="ARBA" id="ARBA00023098"/>
    </source>
</evidence>
<organism evidence="15 16">
    <name type="scientific">Acidipropionibacterium virtanenii</name>
    <dbReference type="NCBI Taxonomy" id="2057246"/>
    <lineage>
        <taxon>Bacteria</taxon>
        <taxon>Bacillati</taxon>
        <taxon>Actinomycetota</taxon>
        <taxon>Actinomycetes</taxon>
        <taxon>Propionibacteriales</taxon>
        <taxon>Propionibacteriaceae</taxon>
        <taxon>Acidipropionibacterium</taxon>
    </lineage>
</organism>
<keyword evidence="4 10" id="KW-0520">NAD</keyword>
<dbReference type="PIRSF" id="PIRSF000114">
    <property type="entry name" value="Glycerol-3-P_dh"/>
    <property type="match status" value="1"/>
</dbReference>
<evidence type="ECO:0000256" key="12">
    <source>
        <dbReference type="RuleBase" id="RU000439"/>
    </source>
</evidence>
<feature type="active site" description="Proton acceptor" evidence="8">
    <location>
        <position position="199"/>
    </location>
</feature>
<keyword evidence="3 11" id="KW-0560">Oxidoreductase</keyword>
<dbReference type="EMBL" id="CP025198">
    <property type="protein sequence ID" value="AXE37259.1"/>
    <property type="molecule type" value="Genomic_DNA"/>
</dbReference>
<dbReference type="Pfam" id="PF07479">
    <property type="entry name" value="NAD_Gly3P_dh_C"/>
    <property type="match status" value="1"/>
</dbReference>
<dbReference type="InterPro" id="IPR008927">
    <property type="entry name" value="6-PGluconate_DH-like_C_sf"/>
</dbReference>
<gene>
    <name evidence="15" type="primary">gpsA_1</name>
    <name evidence="15" type="ORF">JS278_00061</name>
</gene>
<feature type="binding site" evidence="10">
    <location>
        <position position="148"/>
    </location>
    <ligand>
        <name>NAD(+)</name>
        <dbReference type="ChEBI" id="CHEBI:57540"/>
    </ligand>
</feature>
<keyword evidence="5" id="KW-0443">Lipid metabolism</keyword>
<dbReference type="PRINTS" id="PR00077">
    <property type="entry name" value="GPDHDRGNASE"/>
</dbReference>
<accession>A0A344UPR1</accession>
<evidence type="ECO:0000256" key="11">
    <source>
        <dbReference type="RuleBase" id="RU000437"/>
    </source>
</evidence>
<dbReference type="InterPro" id="IPR011128">
    <property type="entry name" value="G3P_DH_NAD-dep_N"/>
</dbReference>
<dbReference type="InterPro" id="IPR013328">
    <property type="entry name" value="6PGD_dom2"/>
</dbReference>
<evidence type="ECO:0000256" key="9">
    <source>
        <dbReference type="PIRSR" id="PIRSR000114-2"/>
    </source>
</evidence>
<proteinExistence type="inferred from homology"/>
<dbReference type="Gene3D" id="1.10.1040.10">
    <property type="entry name" value="N-(1-d-carboxylethyl)-l-norvaline Dehydrogenase, domain 2"/>
    <property type="match status" value="1"/>
</dbReference>
<dbReference type="GO" id="GO:0046168">
    <property type="term" value="P:glycerol-3-phosphate catabolic process"/>
    <property type="evidence" value="ECO:0007669"/>
    <property type="project" value="InterPro"/>
</dbReference>
<dbReference type="KEGG" id="acij:JS278_00061"/>
<dbReference type="PANTHER" id="PTHR11728">
    <property type="entry name" value="GLYCEROL-3-PHOSPHATE DEHYDROGENASE"/>
    <property type="match status" value="1"/>
</dbReference>
<dbReference type="RefSeq" id="WP_114043435.1">
    <property type="nucleotide sequence ID" value="NZ_CP025198.1"/>
</dbReference>
<evidence type="ECO:0000256" key="7">
    <source>
        <dbReference type="ARBA" id="ARBA00023264"/>
    </source>
</evidence>
<dbReference type="GO" id="GO:0051287">
    <property type="term" value="F:NAD binding"/>
    <property type="evidence" value="ECO:0007669"/>
    <property type="project" value="InterPro"/>
</dbReference>
<evidence type="ECO:0000256" key="2">
    <source>
        <dbReference type="ARBA" id="ARBA00022516"/>
    </source>
</evidence>
<dbReference type="GO" id="GO:0005829">
    <property type="term" value="C:cytosol"/>
    <property type="evidence" value="ECO:0007669"/>
    <property type="project" value="TreeGrafter"/>
</dbReference>
<dbReference type="OrthoDB" id="9812273at2"/>
<dbReference type="Gene3D" id="3.40.50.720">
    <property type="entry name" value="NAD(P)-binding Rossmann-like Domain"/>
    <property type="match status" value="1"/>
</dbReference>
<comment type="similarity">
    <text evidence="1 11">Belongs to the NAD-dependent glycerol-3-phosphate dehydrogenase family.</text>
</comment>
<evidence type="ECO:0000256" key="4">
    <source>
        <dbReference type="ARBA" id="ARBA00023027"/>
    </source>
</evidence>
<dbReference type="EC" id="1.1.1.94" evidence="12"/>
<keyword evidence="6" id="KW-0594">Phospholipid biosynthesis</keyword>
<dbReference type="Pfam" id="PF01210">
    <property type="entry name" value="NAD_Gly3P_dh_N"/>
    <property type="match status" value="1"/>
</dbReference>
<keyword evidence="2" id="KW-0444">Lipid biosynthesis</keyword>
<sequence length="347" mass="36111">MPIFTVLGAGAMGAALCKPLIESGWEVHLWGTWLDDHLLDAIEAGQPHPRINVEAAPGIKTFRSDQLAQALEGADVVDIAVTSGGLPKVTEMALDHIGGVKALCLTSKGFWTDPDGRIRLLPEAIRSIAADKGVDLPPLVAIGGPVKANECGAGEVTATTYASKDYPTAEELARDVATDTYGVRPSDDETGVELCAALKNVFAIALGIADGLGESTGVPRHNLKAASFAQAIREMSLLVARVGGNPETPYGLAGVGDLEVTGLSGRNKVYGVRLGKGEKPDEALAEMDRLEQTVEGYPAAPLAVEFAHQAGATEEDLPLLHTVARILAGGVDDVYGAVAAAVKPMRP</sequence>
<protein>
    <recommendedName>
        <fullName evidence="12">Glycerol-3-phosphate dehydrogenase</fullName>
        <ecNumber evidence="12">1.1.1.94</ecNumber>
    </recommendedName>
</protein>
<feature type="binding site" evidence="10">
    <location>
        <position position="266"/>
    </location>
    <ligand>
        <name>NAD(+)</name>
        <dbReference type="ChEBI" id="CHEBI:57540"/>
    </ligand>
</feature>
<dbReference type="SUPFAM" id="SSF51735">
    <property type="entry name" value="NAD(P)-binding Rossmann-fold domains"/>
    <property type="match status" value="1"/>
</dbReference>
<dbReference type="GO" id="GO:0008654">
    <property type="term" value="P:phospholipid biosynthetic process"/>
    <property type="evidence" value="ECO:0007669"/>
    <property type="project" value="UniProtKB-KW"/>
</dbReference>
<reference evidence="15 16" key="1">
    <citation type="submission" date="2017-12" db="EMBL/GenBank/DDBJ databases">
        <title>The whole genome sequence of the Acidipropionibacterium virtanenii sp. nov. type strain JS278.</title>
        <authorList>
            <person name="Laine P."/>
            <person name="Deptula P."/>
            <person name="Varmanen P."/>
            <person name="Auvinen P."/>
        </authorList>
    </citation>
    <scope>NUCLEOTIDE SEQUENCE [LARGE SCALE GENOMIC DNA]</scope>
    <source>
        <strain evidence="15 16">JS278</strain>
    </source>
</reference>
<evidence type="ECO:0000259" key="14">
    <source>
        <dbReference type="Pfam" id="PF07479"/>
    </source>
</evidence>
<dbReference type="PANTHER" id="PTHR11728:SF1">
    <property type="entry name" value="GLYCEROL-3-PHOSPHATE DEHYDROGENASE [NAD(+)] 2, CHLOROPLASTIC"/>
    <property type="match status" value="1"/>
</dbReference>
<evidence type="ECO:0000313" key="15">
    <source>
        <dbReference type="EMBL" id="AXE37259.1"/>
    </source>
</evidence>
<feature type="domain" description="Glycerol-3-phosphate dehydrogenase NAD-dependent C-terminal" evidence="14">
    <location>
        <begin position="188"/>
        <end position="331"/>
    </location>
</feature>
<dbReference type="InterPro" id="IPR036291">
    <property type="entry name" value="NAD(P)-bd_dom_sf"/>
</dbReference>
<dbReference type="SUPFAM" id="SSF48179">
    <property type="entry name" value="6-phosphogluconate dehydrogenase C-terminal domain-like"/>
    <property type="match status" value="1"/>
</dbReference>
<evidence type="ECO:0000256" key="1">
    <source>
        <dbReference type="ARBA" id="ARBA00011009"/>
    </source>
</evidence>
<dbReference type="InterPro" id="IPR006109">
    <property type="entry name" value="G3P_DH_NAD-dep_C"/>
</dbReference>
<keyword evidence="16" id="KW-1185">Reference proteome</keyword>
<dbReference type="GO" id="GO:0141153">
    <property type="term" value="F:glycerol-3-phosphate dehydrogenase (NADP+) activity"/>
    <property type="evidence" value="ECO:0007669"/>
    <property type="project" value="RHEA"/>
</dbReference>
<evidence type="ECO:0000313" key="16">
    <source>
        <dbReference type="Proteomes" id="UP000251995"/>
    </source>
</evidence>
<evidence type="ECO:0000256" key="10">
    <source>
        <dbReference type="PIRSR" id="PIRSR000114-3"/>
    </source>
</evidence>
<evidence type="ECO:0000259" key="13">
    <source>
        <dbReference type="Pfam" id="PF01210"/>
    </source>
</evidence>
<feature type="binding site" evidence="9">
    <location>
        <position position="108"/>
    </location>
    <ligand>
        <name>substrate</name>
    </ligand>
</feature>
<dbReference type="AlphaFoldDB" id="A0A344UPR1"/>
<keyword evidence="7" id="KW-1208">Phospholipid metabolism</keyword>
<feature type="binding site" evidence="10">
    <location>
        <begin position="8"/>
        <end position="13"/>
    </location>
    <ligand>
        <name>NAD(+)</name>
        <dbReference type="ChEBI" id="CHEBI:57540"/>
    </ligand>
</feature>
<dbReference type="GO" id="GO:0005975">
    <property type="term" value="P:carbohydrate metabolic process"/>
    <property type="evidence" value="ECO:0007669"/>
    <property type="project" value="InterPro"/>
</dbReference>
<feature type="binding site" evidence="9">
    <location>
        <begin position="266"/>
        <end position="267"/>
    </location>
    <ligand>
        <name>substrate</name>
    </ligand>
</feature>
<name>A0A344UPR1_9ACTN</name>
<feature type="domain" description="Glycerol-3-phosphate dehydrogenase NAD-dependent N-terminal" evidence="13">
    <location>
        <begin position="5"/>
        <end position="166"/>
    </location>
</feature>
<comment type="catalytic activity">
    <reaction evidence="12">
        <text>sn-glycerol 3-phosphate + NADP(+) = dihydroxyacetone phosphate + NADPH + H(+)</text>
        <dbReference type="Rhea" id="RHEA:11096"/>
        <dbReference type="ChEBI" id="CHEBI:15378"/>
        <dbReference type="ChEBI" id="CHEBI:57597"/>
        <dbReference type="ChEBI" id="CHEBI:57642"/>
        <dbReference type="ChEBI" id="CHEBI:57783"/>
        <dbReference type="ChEBI" id="CHEBI:58349"/>
        <dbReference type="EC" id="1.1.1.94"/>
    </reaction>
</comment>
<evidence type="ECO:0000256" key="3">
    <source>
        <dbReference type="ARBA" id="ARBA00023002"/>
    </source>
</evidence>
<dbReference type="Proteomes" id="UP000251995">
    <property type="component" value="Chromosome"/>
</dbReference>
<dbReference type="InterPro" id="IPR006168">
    <property type="entry name" value="G3P_DH_NAD-dep"/>
</dbReference>